<dbReference type="EMBL" id="CAJVQB010000905">
    <property type="protein sequence ID" value="CAG8512749.1"/>
    <property type="molecule type" value="Genomic_DNA"/>
</dbReference>
<evidence type="ECO:0000313" key="3">
    <source>
        <dbReference type="Proteomes" id="UP000789901"/>
    </source>
</evidence>
<evidence type="ECO:0000256" key="1">
    <source>
        <dbReference type="SAM" id="MobiDB-lite"/>
    </source>
</evidence>
<feature type="compositionally biased region" description="Polar residues" evidence="1">
    <location>
        <begin position="31"/>
        <end position="44"/>
    </location>
</feature>
<comment type="caution">
    <text evidence="2">The sequence shown here is derived from an EMBL/GenBank/DDBJ whole genome shotgun (WGS) entry which is preliminary data.</text>
</comment>
<accession>A0ABM8W349</accession>
<sequence>MKITIGDELSTISVLDTEESGPSNVMVLISPPTQSIDPQNYENK</sequence>
<keyword evidence="3" id="KW-1185">Reference proteome</keyword>
<organism evidence="2 3">
    <name type="scientific">Gigaspora margarita</name>
    <dbReference type="NCBI Taxonomy" id="4874"/>
    <lineage>
        <taxon>Eukaryota</taxon>
        <taxon>Fungi</taxon>
        <taxon>Fungi incertae sedis</taxon>
        <taxon>Mucoromycota</taxon>
        <taxon>Glomeromycotina</taxon>
        <taxon>Glomeromycetes</taxon>
        <taxon>Diversisporales</taxon>
        <taxon>Gigasporaceae</taxon>
        <taxon>Gigaspora</taxon>
    </lineage>
</organism>
<proteinExistence type="predicted"/>
<dbReference type="Proteomes" id="UP000789901">
    <property type="component" value="Unassembled WGS sequence"/>
</dbReference>
<reference evidence="2 3" key="1">
    <citation type="submission" date="2021-06" db="EMBL/GenBank/DDBJ databases">
        <authorList>
            <person name="Kallberg Y."/>
            <person name="Tangrot J."/>
            <person name="Rosling A."/>
        </authorList>
    </citation>
    <scope>NUCLEOTIDE SEQUENCE [LARGE SCALE GENOMIC DNA]</scope>
    <source>
        <strain evidence="2 3">120-4 pot B 10/14</strain>
    </source>
</reference>
<evidence type="ECO:0000313" key="2">
    <source>
        <dbReference type="EMBL" id="CAG8512749.1"/>
    </source>
</evidence>
<feature type="region of interest" description="Disordered" evidence="1">
    <location>
        <begin position="23"/>
        <end position="44"/>
    </location>
</feature>
<gene>
    <name evidence="2" type="ORF">GMARGA_LOCUS2764</name>
</gene>
<protein>
    <submittedName>
        <fullName evidence="2">19647_t:CDS:1</fullName>
    </submittedName>
</protein>
<name>A0ABM8W349_GIGMA</name>